<reference evidence="3 4" key="1">
    <citation type="journal article" date="2017" name="PLoS Biol.">
        <title>The sea cucumber genome provides insights into morphological evolution and visceral regeneration.</title>
        <authorList>
            <person name="Zhang X."/>
            <person name="Sun L."/>
            <person name="Yuan J."/>
            <person name="Sun Y."/>
            <person name="Gao Y."/>
            <person name="Zhang L."/>
            <person name="Li S."/>
            <person name="Dai H."/>
            <person name="Hamel J.F."/>
            <person name="Liu C."/>
            <person name="Yu Y."/>
            <person name="Liu S."/>
            <person name="Lin W."/>
            <person name="Guo K."/>
            <person name="Jin S."/>
            <person name="Xu P."/>
            <person name="Storey K.B."/>
            <person name="Huan P."/>
            <person name="Zhang T."/>
            <person name="Zhou Y."/>
            <person name="Zhang J."/>
            <person name="Lin C."/>
            <person name="Li X."/>
            <person name="Xing L."/>
            <person name="Huo D."/>
            <person name="Sun M."/>
            <person name="Wang L."/>
            <person name="Mercier A."/>
            <person name="Li F."/>
            <person name="Yang H."/>
            <person name="Xiang J."/>
        </authorList>
    </citation>
    <scope>NUCLEOTIDE SEQUENCE [LARGE SCALE GENOMIC DNA]</scope>
    <source>
        <strain evidence="3">Shaxun</strain>
        <tissue evidence="3">Muscle</tissue>
    </source>
</reference>
<evidence type="ECO:0000259" key="2">
    <source>
        <dbReference type="PROSITE" id="PS50825"/>
    </source>
</evidence>
<accession>A0A2G8LM37</accession>
<evidence type="ECO:0000313" key="4">
    <source>
        <dbReference type="Proteomes" id="UP000230750"/>
    </source>
</evidence>
<evidence type="ECO:0000313" key="3">
    <source>
        <dbReference type="EMBL" id="PIK61272.1"/>
    </source>
</evidence>
<dbReference type="PANTHER" id="PTHR24273:SF32">
    <property type="entry name" value="HYALIN"/>
    <property type="match status" value="1"/>
</dbReference>
<keyword evidence="4" id="KW-1185">Reference proteome</keyword>
<organism evidence="3 4">
    <name type="scientific">Stichopus japonicus</name>
    <name type="common">Sea cucumber</name>
    <dbReference type="NCBI Taxonomy" id="307972"/>
    <lineage>
        <taxon>Eukaryota</taxon>
        <taxon>Metazoa</taxon>
        <taxon>Echinodermata</taxon>
        <taxon>Eleutherozoa</taxon>
        <taxon>Echinozoa</taxon>
        <taxon>Holothuroidea</taxon>
        <taxon>Aspidochirotacea</taxon>
        <taxon>Aspidochirotida</taxon>
        <taxon>Stichopodidae</taxon>
        <taxon>Apostichopus</taxon>
    </lineage>
</organism>
<dbReference type="InterPro" id="IPR003410">
    <property type="entry name" value="HYR_dom"/>
</dbReference>
<proteinExistence type="predicted"/>
<sequence>MGGDWNYGFNTMPLFVSRSVGPGVLIIDNCPPPEVTDDIALRSTAPQDQEFATVIWTEPTARTGNLQRTSNRAPGDDFFIGSTYVLYEFENPANFATTECAFYVIVSRFADTEAPTVTCPSDLTVLGAFNVLTTEVTWDFMTPEDNVGVQDFRFIPANGSPFGIGATTVNFNAVDAAGNEGKCEFTVTVL</sequence>
<gene>
    <name evidence="3" type="ORF">BSL78_01831</name>
</gene>
<dbReference type="AlphaFoldDB" id="A0A2G8LM37"/>
<dbReference type="Proteomes" id="UP000230750">
    <property type="component" value="Unassembled WGS sequence"/>
</dbReference>
<dbReference type="EMBL" id="MRZV01000037">
    <property type="protein sequence ID" value="PIK61272.1"/>
    <property type="molecule type" value="Genomic_DNA"/>
</dbReference>
<name>A0A2G8LM37_STIJA</name>
<feature type="domain" description="HYR" evidence="2">
    <location>
        <begin position="110"/>
        <end position="190"/>
    </location>
</feature>
<dbReference type="PROSITE" id="PS50825">
    <property type="entry name" value="HYR"/>
    <property type="match status" value="2"/>
</dbReference>
<dbReference type="Pfam" id="PF02494">
    <property type="entry name" value="HYR"/>
    <property type="match status" value="2"/>
</dbReference>
<dbReference type="PANTHER" id="PTHR24273">
    <property type="entry name" value="FI04643P-RELATED"/>
    <property type="match status" value="1"/>
</dbReference>
<comment type="caution">
    <text evidence="3">The sequence shown here is derived from an EMBL/GenBank/DDBJ whole genome shotgun (WGS) entry which is preliminary data.</text>
</comment>
<feature type="non-terminal residue" evidence="3">
    <location>
        <position position="190"/>
    </location>
</feature>
<evidence type="ECO:0000256" key="1">
    <source>
        <dbReference type="ARBA" id="ARBA00022737"/>
    </source>
</evidence>
<dbReference type="STRING" id="307972.A0A2G8LM37"/>
<feature type="domain" description="HYR" evidence="2">
    <location>
        <begin position="20"/>
        <end position="108"/>
    </location>
</feature>
<protein>
    <recommendedName>
        <fullName evidence="2">HYR domain-containing protein</fullName>
    </recommendedName>
</protein>
<keyword evidence="1" id="KW-0677">Repeat</keyword>